<reference evidence="4" key="1">
    <citation type="journal article" date="2023" name="Insect Mol. Biol.">
        <title>Genome sequencing provides insights into the evolution of gene families encoding plant cell wall-degrading enzymes in longhorned beetles.</title>
        <authorList>
            <person name="Shin N.R."/>
            <person name="Okamura Y."/>
            <person name="Kirsch R."/>
            <person name="Pauchet Y."/>
        </authorList>
    </citation>
    <scope>NUCLEOTIDE SEQUENCE</scope>
    <source>
        <strain evidence="4">RBIC_L_NR</strain>
    </source>
</reference>
<comment type="caution">
    <text evidence="4">The sequence shown here is derived from an EMBL/GenBank/DDBJ whole genome shotgun (WGS) entry which is preliminary data.</text>
</comment>
<gene>
    <name evidence="4" type="ORF">NQ314_011198</name>
</gene>
<dbReference type="GO" id="GO:0046872">
    <property type="term" value="F:metal ion binding"/>
    <property type="evidence" value="ECO:0007669"/>
    <property type="project" value="UniProtKB-KW"/>
</dbReference>
<keyword evidence="5" id="KW-1185">Reference proteome</keyword>
<keyword evidence="2" id="KW-0479">Metal-binding</keyword>
<evidence type="ECO:0000313" key="4">
    <source>
        <dbReference type="EMBL" id="KAJ8939210.1"/>
    </source>
</evidence>
<protein>
    <recommendedName>
        <fullName evidence="3">DDE Tnp4 domain-containing protein</fullName>
    </recommendedName>
</protein>
<dbReference type="AlphaFoldDB" id="A0AAV8XJN7"/>
<dbReference type="Pfam" id="PF13359">
    <property type="entry name" value="DDE_Tnp_4"/>
    <property type="match status" value="1"/>
</dbReference>
<name>A0AAV8XJN7_9CUCU</name>
<evidence type="ECO:0000313" key="5">
    <source>
        <dbReference type="Proteomes" id="UP001162156"/>
    </source>
</evidence>
<dbReference type="Proteomes" id="UP001162156">
    <property type="component" value="Unassembled WGS sequence"/>
</dbReference>
<comment type="cofactor">
    <cofactor evidence="1">
        <name>a divalent metal cation</name>
        <dbReference type="ChEBI" id="CHEBI:60240"/>
    </cofactor>
</comment>
<evidence type="ECO:0000256" key="1">
    <source>
        <dbReference type="ARBA" id="ARBA00001968"/>
    </source>
</evidence>
<feature type="domain" description="DDE Tnp4" evidence="3">
    <location>
        <begin position="14"/>
        <end position="108"/>
    </location>
</feature>
<sequence>MDLYTILQLMLSGVKRVFQRNYIKHGSSNYFGDSEYPLELWLLVPFPDHVQYSLELRFNITLSGVRVISEHINGLLKGRFKSVHGHRTLHYNTARCAKIIYSCAVLHNMCRQFNVPLPPDGILPAPPRPVVQVVAGNDHDWFNEGGRHREQLVRRHYTNM</sequence>
<proteinExistence type="predicted"/>
<evidence type="ECO:0000259" key="3">
    <source>
        <dbReference type="Pfam" id="PF13359"/>
    </source>
</evidence>
<accession>A0AAV8XJN7</accession>
<dbReference type="EMBL" id="JANEYF010003108">
    <property type="protein sequence ID" value="KAJ8939210.1"/>
    <property type="molecule type" value="Genomic_DNA"/>
</dbReference>
<organism evidence="4 5">
    <name type="scientific">Rhamnusium bicolor</name>
    <dbReference type="NCBI Taxonomy" id="1586634"/>
    <lineage>
        <taxon>Eukaryota</taxon>
        <taxon>Metazoa</taxon>
        <taxon>Ecdysozoa</taxon>
        <taxon>Arthropoda</taxon>
        <taxon>Hexapoda</taxon>
        <taxon>Insecta</taxon>
        <taxon>Pterygota</taxon>
        <taxon>Neoptera</taxon>
        <taxon>Endopterygota</taxon>
        <taxon>Coleoptera</taxon>
        <taxon>Polyphaga</taxon>
        <taxon>Cucujiformia</taxon>
        <taxon>Chrysomeloidea</taxon>
        <taxon>Cerambycidae</taxon>
        <taxon>Lepturinae</taxon>
        <taxon>Rhagiini</taxon>
        <taxon>Rhamnusium</taxon>
    </lineage>
</organism>
<dbReference type="InterPro" id="IPR027806">
    <property type="entry name" value="HARBI1_dom"/>
</dbReference>
<evidence type="ECO:0000256" key="2">
    <source>
        <dbReference type="ARBA" id="ARBA00022723"/>
    </source>
</evidence>